<proteinExistence type="predicted"/>
<protein>
    <recommendedName>
        <fullName evidence="2">Flagellar hook-length control protein-like C-terminal domain-containing protein</fullName>
    </recommendedName>
</protein>
<keyword evidence="4" id="KW-1185">Reference proteome</keyword>
<feature type="region of interest" description="Disordered" evidence="1">
    <location>
        <begin position="464"/>
        <end position="484"/>
    </location>
</feature>
<comment type="caution">
    <text evidence="3">The sequence shown here is derived from an EMBL/GenBank/DDBJ whole genome shotgun (WGS) entry which is preliminary data.</text>
</comment>
<reference evidence="3 4" key="1">
    <citation type="submission" date="2019-06" db="EMBL/GenBank/DDBJ databases">
        <title>A novel bacterium of genus Marinomonas, isolated from coastal sand.</title>
        <authorList>
            <person name="Huang H."/>
            <person name="Mo K."/>
            <person name="Hu Y."/>
        </authorList>
    </citation>
    <scope>NUCLEOTIDE SEQUENCE [LARGE SCALE GENOMIC DNA]</scope>
    <source>
        <strain evidence="3 4">HB171799</strain>
    </source>
</reference>
<accession>A0A501X2L5</accession>
<dbReference type="CDD" id="cd17470">
    <property type="entry name" value="T3SS_Flik_C"/>
    <property type="match status" value="1"/>
</dbReference>
<dbReference type="PANTHER" id="PTHR37533">
    <property type="entry name" value="FLAGELLAR HOOK-LENGTH CONTROL PROTEIN"/>
    <property type="match status" value="1"/>
</dbReference>
<evidence type="ECO:0000313" key="4">
    <source>
        <dbReference type="Proteomes" id="UP000315901"/>
    </source>
</evidence>
<dbReference type="AlphaFoldDB" id="A0A501X2L5"/>
<dbReference type="PANTHER" id="PTHR37533:SF2">
    <property type="entry name" value="FLAGELLAR HOOK-LENGTH CONTROL PROTEIN"/>
    <property type="match status" value="1"/>
</dbReference>
<sequence length="510" mass="52696">MVNSILNVTASAPKTSNAQSVGRESREGGSDFGEIFNDASQQKSTVEDTASKSEADTDGVESAEAKPARDSDDRHSNATAEKQDQDKDVVASQSTLAANQASEEVDAVEASVSGAEAEEIDPNIDEITAVNPSLGGTNLQPNETESAAENSELADVSATVVDEHSAEAVVLTGTQDAPDTVLVDADNSVVATEAQVVSDEQLQSTPLSVPNQPIKAQPVTSTDVGTLAAQSEEIEVLSGAQVLQSQALSDSSTASPMQTSIEERRQQDNLAWVLGQLTPKSDLASPTSGTLSPIASGISSSLTPAAGKMPLSTEALMSLVAGQTGVDVTESSDQLLYQSGVGSSSVTTSLGGAAAPATTSSGAALTMSVPPQSGAWPLEMAQKVSWVASEGVKTAHIQLDPPELGSLTIKVTMDQDGNTHVSFVAANAQSRDMIEGQMQRLRDMLQQQGIELDSVDVNVAQDNAAGQQGDRYGDDESAARAAGVGNDIEATEDVNISYIDPADRGIDFYA</sequence>
<dbReference type="Pfam" id="PF02120">
    <property type="entry name" value="Flg_hook"/>
    <property type="match status" value="1"/>
</dbReference>
<gene>
    <name evidence="3" type="ORF">FJM67_03480</name>
</gene>
<dbReference type="OrthoDB" id="1792985at2"/>
<feature type="compositionally biased region" description="Basic and acidic residues" evidence="1">
    <location>
        <begin position="63"/>
        <end position="89"/>
    </location>
</feature>
<dbReference type="Gene3D" id="3.30.750.140">
    <property type="match status" value="1"/>
</dbReference>
<feature type="region of interest" description="Disordered" evidence="1">
    <location>
        <begin position="1"/>
        <end position="158"/>
    </location>
</feature>
<dbReference type="Proteomes" id="UP000315901">
    <property type="component" value="Unassembled WGS sequence"/>
</dbReference>
<name>A0A501X2L5_9GAMM</name>
<feature type="compositionally biased region" description="Polar residues" evidence="1">
    <location>
        <begin position="1"/>
        <end position="22"/>
    </location>
</feature>
<dbReference type="InterPro" id="IPR052563">
    <property type="entry name" value="FliK"/>
</dbReference>
<feature type="compositionally biased region" description="Basic and acidic residues" evidence="1">
    <location>
        <begin position="45"/>
        <end position="55"/>
    </location>
</feature>
<dbReference type="InterPro" id="IPR038610">
    <property type="entry name" value="FliK-like_C_sf"/>
</dbReference>
<dbReference type="InterPro" id="IPR021136">
    <property type="entry name" value="Flagellar_hook_control-like_C"/>
</dbReference>
<organism evidence="3 4">
    <name type="scientific">Maribrevibacterium harenarium</name>
    <dbReference type="NCBI Taxonomy" id="2589817"/>
    <lineage>
        <taxon>Bacteria</taxon>
        <taxon>Pseudomonadati</taxon>
        <taxon>Pseudomonadota</taxon>
        <taxon>Gammaproteobacteria</taxon>
        <taxon>Oceanospirillales</taxon>
        <taxon>Oceanospirillaceae</taxon>
        <taxon>Maribrevibacterium</taxon>
    </lineage>
</organism>
<evidence type="ECO:0000313" key="3">
    <source>
        <dbReference type="EMBL" id="TPE54704.1"/>
    </source>
</evidence>
<dbReference type="RefSeq" id="WP_140587284.1">
    <property type="nucleotide sequence ID" value="NZ_VFRR01000004.1"/>
</dbReference>
<evidence type="ECO:0000256" key="1">
    <source>
        <dbReference type="SAM" id="MobiDB-lite"/>
    </source>
</evidence>
<feature type="compositionally biased region" description="Polar residues" evidence="1">
    <location>
        <begin position="91"/>
        <end position="100"/>
    </location>
</feature>
<feature type="compositionally biased region" description="Polar residues" evidence="1">
    <location>
        <begin position="130"/>
        <end position="149"/>
    </location>
</feature>
<dbReference type="EMBL" id="VFRR01000004">
    <property type="protein sequence ID" value="TPE54704.1"/>
    <property type="molecule type" value="Genomic_DNA"/>
</dbReference>
<feature type="domain" description="Flagellar hook-length control protein-like C-terminal" evidence="2">
    <location>
        <begin position="382"/>
        <end position="464"/>
    </location>
</feature>
<evidence type="ECO:0000259" key="2">
    <source>
        <dbReference type="Pfam" id="PF02120"/>
    </source>
</evidence>